<feature type="transmembrane region" description="Helical" evidence="6">
    <location>
        <begin position="134"/>
        <end position="159"/>
    </location>
</feature>
<evidence type="ECO:0000256" key="4">
    <source>
        <dbReference type="ARBA" id="ARBA00022989"/>
    </source>
</evidence>
<feature type="transmembrane region" description="Helical" evidence="6">
    <location>
        <begin position="171"/>
        <end position="192"/>
    </location>
</feature>
<protein>
    <submittedName>
        <fullName evidence="8">G_PROTEIN_RECEP_F1_2 domain-containing protein</fullName>
    </submittedName>
</protein>
<keyword evidence="3 6" id="KW-0812">Transmembrane</keyword>
<dbReference type="Proteomes" id="UP000095282">
    <property type="component" value="Unplaced"/>
</dbReference>
<evidence type="ECO:0000256" key="2">
    <source>
        <dbReference type="ARBA" id="ARBA00009166"/>
    </source>
</evidence>
<sequence length="221" mass="25333">MLTSSYLVLLTLYLKYDAVRNLNQEKSHLIKAIIIMLAPVLSVAFLEAIIIINQALPSEIQDRFRLINSDVTDHSVIGYITLSTVPSVLIFIIVSCTVFLFPPIGFYVRRKILKYVNSNQDRFSTFKKLQNQSFINGLTLQAFLPLLCFIPIFICFFVLIITKTEVLFEQYFIGVVTIVPTIFDPYITLYAVSPYRKQIKIWLGIQKVEPMVMVTAHSQVI</sequence>
<dbReference type="InterPro" id="IPR019421">
    <property type="entry name" value="7TM_GPCR_serpentine_rcpt_Srd"/>
</dbReference>
<accession>A0A1I7TN80</accession>
<evidence type="ECO:0000256" key="5">
    <source>
        <dbReference type="ARBA" id="ARBA00023136"/>
    </source>
</evidence>
<evidence type="ECO:0000256" key="6">
    <source>
        <dbReference type="SAM" id="Phobius"/>
    </source>
</evidence>
<dbReference type="WBParaSite" id="Csp11.Scaffold629.g10112.t1">
    <property type="protein sequence ID" value="Csp11.Scaffold629.g10112.t1"/>
    <property type="gene ID" value="Csp11.Scaffold629.g10112"/>
</dbReference>
<proteinExistence type="inferred from homology"/>
<dbReference type="eggNOG" id="ENOG502TDGT">
    <property type="taxonomic scope" value="Eukaryota"/>
</dbReference>
<comment type="similarity">
    <text evidence="2">Belongs to the nematode receptor-like protein srd family.</text>
</comment>
<dbReference type="Pfam" id="PF10317">
    <property type="entry name" value="7TM_GPCR_Srd"/>
    <property type="match status" value="1"/>
</dbReference>
<dbReference type="AlphaFoldDB" id="A0A1I7TN80"/>
<evidence type="ECO:0000313" key="8">
    <source>
        <dbReference type="WBParaSite" id="Csp11.Scaffold629.g10112.t1"/>
    </source>
</evidence>
<organism evidence="7 8">
    <name type="scientific">Caenorhabditis tropicalis</name>
    <dbReference type="NCBI Taxonomy" id="1561998"/>
    <lineage>
        <taxon>Eukaryota</taxon>
        <taxon>Metazoa</taxon>
        <taxon>Ecdysozoa</taxon>
        <taxon>Nematoda</taxon>
        <taxon>Chromadorea</taxon>
        <taxon>Rhabditida</taxon>
        <taxon>Rhabditina</taxon>
        <taxon>Rhabditomorpha</taxon>
        <taxon>Rhabditoidea</taxon>
        <taxon>Rhabditidae</taxon>
        <taxon>Peloderinae</taxon>
        <taxon>Caenorhabditis</taxon>
    </lineage>
</organism>
<keyword evidence="5 6" id="KW-0472">Membrane</keyword>
<evidence type="ECO:0000313" key="7">
    <source>
        <dbReference type="Proteomes" id="UP000095282"/>
    </source>
</evidence>
<keyword evidence="7" id="KW-1185">Reference proteome</keyword>
<feature type="transmembrane region" description="Helical" evidence="6">
    <location>
        <begin position="76"/>
        <end position="101"/>
    </location>
</feature>
<evidence type="ECO:0000256" key="1">
    <source>
        <dbReference type="ARBA" id="ARBA00004141"/>
    </source>
</evidence>
<dbReference type="InterPro" id="IPR050920">
    <property type="entry name" value="Nematode_rcpt-like_delta"/>
</dbReference>
<feature type="transmembrane region" description="Helical" evidence="6">
    <location>
        <begin position="29"/>
        <end position="56"/>
    </location>
</feature>
<dbReference type="PANTHER" id="PTHR22945">
    <property type="entry name" value="SERPENTINE RECEPTOR, CLASS D DELTA"/>
    <property type="match status" value="1"/>
</dbReference>
<name>A0A1I7TN80_9PELO</name>
<evidence type="ECO:0000256" key="3">
    <source>
        <dbReference type="ARBA" id="ARBA00022692"/>
    </source>
</evidence>
<dbReference type="SUPFAM" id="SSF81321">
    <property type="entry name" value="Family A G protein-coupled receptor-like"/>
    <property type="match status" value="1"/>
</dbReference>
<comment type="subcellular location">
    <subcellularLocation>
        <location evidence="1">Membrane</location>
        <topology evidence="1">Multi-pass membrane protein</topology>
    </subcellularLocation>
</comment>
<dbReference type="GO" id="GO:0016020">
    <property type="term" value="C:membrane"/>
    <property type="evidence" value="ECO:0007669"/>
    <property type="project" value="UniProtKB-SubCell"/>
</dbReference>
<reference evidence="8" key="1">
    <citation type="submission" date="2016-11" db="UniProtKB">
        <authorList>
            <consortium name="WormBaseParasite"/>
        </authorList>
    </citation>
    <scope>IDENTIFICATION</scope>
</reference>
<keyword evidence="4 6" id="KW-1133">Transmembrane helix</keyword>
<dbReference type="PANTHER" id="PTHR22945:SF26">
    <property type="entry name" value="SERPENTINE RECEPTOR CLASS DELTA-45-RELATED"/>
    <property type="match status" value="1"/>
</dbReference>